<accession>A0A0R1QLU1</accession>
<evidence type="ECO:0000313" key="6">
    <source>
        <dbReference type="Proteomes" id="UP000051790"/>
    </source>
</evidence>
<dbReference type="PANTHER" id="PTHR10353:SF122">
    <property type="entry name" value="6-PHOSPHO-BETA-GLUCOSIDASE ASCB-RELATED"/>
    <property type="match status" value="1"/>
</dbReference>
<dbReference type="AlphaFoldDB" id="A0A0R1QLU1"/>
<evidence type="ECO:0000256" key="3">
    <source>
        <dbReference type="ARBA" id="ARBA00023295"/>
    </source>
</evidence>
<sequence>MKMTEFPKDFLWGGAISANQSEGAWNVDGKGPSIQDVAPGNRNVFTPIDPLKYDPKGYYPTHNGIDFYHRYAEDIKLFEEMGFKVLRMSIAWSRIFPNGDDDQPNEKGLEYYDHVFKALRAANIEPLVTLSHFEIPLHLVTEYGGWENRDTIKFFMRFVKTVMTRYQHQVHYWLTFNEINMALYAPLQTLGVDVKMSDPDREQHIYQAVHHQFVASSLSVAFARGLSTEQHVGAMLGYSPIYPLTGKPEDMLASLKAEQEKFFFADVQIKGHYPEFQLQYFKRHGINIQMLPDDEALLANNPVDFLSFSYYSTAVISADSAGQTEAQGNVIHAFESPYIPKSEWGWQIDPLGLRLSCNYLYDRYHVPLFIAENGLGAHDQLTDDGAIHDDYRINYLSQHLQALNDAINLDGVNVFGYTAWGCIDIISAAAGEMEKRYGFIYVDQDNQGKGTLQRIRKDSFWWYQRVIAENGAKQVLQADQEVK</sequence>
<gene>
    <name evidence="5" type="ORF">FD01_GL000722</name>
</gene>
<proteinExistence type="inferred from homology"/>
<dbReference type="InterPro" id="IPR001360">
    <property type="entry name" value="Glyco_hydro_1"/>
</dbReference>
<evidence type="ECO:0000256" key="1">
    <source>
        <dbReference type="ARBA" id="ARBA00010838"/>
    </source>
</evidence>
<dbReference type="PATRIC" id="fig|1423769.4.peg.770"/>
<reference evidence="5 6" key="1">
    <citation type="journal article" date="2015" name="Genome Announc.">
        <title>Expanding the biotechnology potential of lactobacilli through comparative genomics of 213 strains and associated genera.</title>
        <authorList>
            <person name="Sun Z."/>
            <person name="Harris H.M."/>
            <person name="McCann A."/>
            <person name="Guo C."/>
            <person name="Argimon S."/>
            <person name="Zhang W."/>
            <person name="Yang X."/>
            <person name="Jeffery I.B."/>
            <person name="Cooney J.C."/>
            <person name="Kagawa T.F."/>
            <person name="Liu W."/>
            <person name="Song Y."/>
            <person name="Salvetti E."/>
            <person name="Wrobel A."/>
            <person name="Rasinkangas P."/>
            <person name="Parkhill J."/>
            <person name="Rea M.C."/>
            <person name="O'Sullivan O."/>
            <person name="Ritari J."/>
            <person name="Douillard F.P."/>
            <person name="Paul Ross R."/>
            <person name="Yang R."/>
            <person name="Briner A.E."/>
            <person name="Felis G.E."/>
            <person name="de Vos W.M."/>
            <person name="Barrangou R."/>
            <person name="Klaenhammer T.R."/>
            <person name="Caufield P.W."/>
            <person name="Cui Y."/>
            <person name="Zhang H."/>
            <person name="O'Toole P.W."/>
        </authorList>
    </citation>
    <scope>NUCLEOTIDE SEQUENCE [LARGE SCALE GENOMIC DNA]</scope>
    <source>
        <strain evidence="5 6">DSM 13343</strain>
    </source>
</reference>
<protein>
    <submittedName>
        <fullName evidence="5">6-phospho-beta-glucosidase</fullName>
    </submittedName>
</protein>
<dbReference type="Gene3D" id="3.20.20.80">
    <property type="entry name" value="Glycosidases"/>
    <property type="match status" value="1"/>
</dbReference>
<dbReference type="InterPro" id="IPR017853">
    <property type="entry name" value="GH"/>
</dbReference>
<comment type="similarity">
    <text evidence="1 4">Belongs to the glycosyl hydrolase 1 family.</text>
</comment>
<dbReference type="InterPro" id="IPR033132">
    <property type="entry name" value="GH_1_N_CS"/>
</dbReference>
<dbReference type="OrthoDB" id="1688691at2"/>
<keyword evidence="3" id="KW-0326">Glycosidase</keyword>
<dbReference type="PROSITE" id="PS00653">
    <property type="entry name" value="GLYCOSYL_HYDROL_F1_2"/>
    <property type="match status" value="1"/>
</dbReference>
<dbReference type="EMBL" id="AZEU01000129">
    <property type="protein sequence ID" value="KRL45342.1"/>
    <property type="molecule type" value="Genomic_DNA"/>
</dbReference>
<evidence type="ECO:0000256" key="2">
    <source>
        <dbReference type="ARBA" id="ARBA00022801"/>
    </source>
</evidence>
<dbReference type="FunFam" id="3.20.20.80:FF:000004">
    <property type="entry name" value="Beta-glucosidase 6-phospho-beta-glucosidase"/>
    <property type="match status" value="1"/>
</dbReference>
<name>A0A0R1QLU1_9LACO</name>
<evidence type="ECO:0000313" key="5">
    <source>
        <dbReference type="EMBL" id="KRL45342.1"/>
    </source>
</evidence>
<dbReference type="PANTHER" id="PTHR10353">
    <property type="entry name" value="GLYCOSYL HYDROLASE"/>
    <property type="match status" value="1"/>
</dbReference>
<evidence type="ECO:0000256" key="4">
    <source>
        <dbReference type="RuleBase" id="RU003690"/>
    </source>
</evidence>
<keyword evidence="2" id="KW-0378">Hydrolase</keyword>
<keyword evidence="6" id="KW-1185">Reference proteome</keyword>
<organism evidence="5 6">
    <name type="scientific">Lacticaseibacillus manihotivorans DSM 13343 = JCM 12514</name>
    <dbReference type="NCBI Taxonomy" id="1423769"/>
    <lineage>
        <taxon>Bacteria</taxon>
        <taxon>Bacillati</taxon>
        <taxon>Bacillota</taxon>
        <taxon>Bacilli</taxon>
        <taxon>Lactobacillales</taxon>
        <taxon>Lactobacillaceae</taxon>
        <taxon>Lacticaseibacillus</taxon>
    </lineage>
</organism>
<dbReference type="SUPFAM" id="SSF51445">
    <property type="entry name" value="(Trans)glycosidases"/>
    <property type="match status" value="1"/>
</dbReference>
<dbReference type="GO" id="GO:0008422">
    <property type="term" value="F:beta-glucosidase activity"/>
    <property type="evidence" value="ECO:0007669"/>
    <property type="project" value="TreeGrafter"/>
</dbReference>
<dbReference type="PRINTS" id="PR00131">
    <property type="entry name" value="GLHYDRLASE1"/>
</dbReference>
<dbReference type="GO" id="GO:0016052">
    <property type="term" value="P:carbohydrate catabolic process"/>
    <property type="evidence" value="ECO:0007669"/>
    <property type="project" value="TreeGrafter"/>
</dbReference>
<dbReference type="GO" id="GO:0005829">
    <property type="term" value="C:cytosol"/>
    <property type="evidence" value="ECO:0007669"/>
    <property type="project" value="TreeGrafter"/>
</dbReference>
<comment type="caution">
    <text evidence="5">The sequence shown here is derived from an EMBL/GenBank/DDBJ whole genome shotgun (WGS) entry which is preliminary data.</text>
</comment>
<dbReference type="Proteomes" id="UP000051790">
    <property type="component" value="Unassembled WGS sequence"/>
</dbReference>
<dbReference type="Pfam" id="PF00232">
    <property type="entry name" value="Glyco_hydro_1"/>
    <property type="match status" value="1"/>
</dbReference>